<dbReference type="EMBL" id="JBEDUW010000002">
    <property type="protein sequence ID" value="KAK9947059.1"/>
    <property type="molecule type" value="Genomic_DNA"/>
</dbReference>
<reference evidence="2 3" key="1">
    <citation type="journal article" date="2023" name="G3 (Bethesda)">
        <title>A chromosome-length genome assembly and annotation of blackberry (Rubus argutus, cv. 'Hillquist').</title>
        <authorList>
            <person name="Bruna T."/>
            <person name="Aryal R."/>
            <person name="Dudchenko O."/>
            <person name="Sargent D.J."/>
            <person name="Mead D."/>
            <person name="Buti M."/>
            <person name="Cavallini A."/>
            <person name="Hytonen T."/>
            <person name="Andres J."/>
            <person name="Pham M."/>
            <person name="Weisz D."/>
            <person name="Mascagni F."/>
            <person name="Usai G."/>
            <person name="Natali L."/>
            <person name="Bassil N."/>
            <person name="Fernandez G.E."/>
            <person name="Lomsadze A."/>
            <person name="Armour M."/>
            <person name="Olukolu B."/>
            <person name="Poorten T."/>
            <person name="Britton C."/>
            <person name="Davik J."/>
            <person name="Ashrafi H."/>
            <person name="Aiden E.L."/>
            <person name="Borodovsky M."/>
            <person name="Worthington M."/>
        </authorList>
    </citation>
    <scope>NUCLEOTIDE SEQUENCE [LARGE SCALE GENOMIC DNA]</scope>
    <source>
        <strain evidence="2">PI 553951</strain>
    </source>
</reference>
<feature type="compositionally biased region" description="Basic and acidic residues" evidence="1">
    <location>
        <begin position="38"/>
        <end position="49"/>
    </location>
</feature>
<dbReference type="Proteomes" id="UP001457282">
    <property type="component" value="Unassembled WGS sequence"/>
</dbReference>
<organism evidence="2 3">
    <name type="scientific">Rubus argutus</name>
    <name type="common">Southern blackberry</name>
    <dbReference type="NCBI Taxonomy" id="59490"/>
    <lineage>
        <taxon>Eukaryota</taxon>
        <taxon>Viridiplantae</taxon>
        <taxon>Streptophyta</taxon>
        <taxon>Embryophyta</taxon>
        <taxon>Tracheophyta</taxon>
        <taxon>Spermatophyta</taxon>
        <taxon>Magnoliopsida</taxon>
        <taxon>eudicotyledons</taxon>
        <taxon>Gunneridae</taxon>
        <taxon>Pentapetalae</taxon>
        <taxon>rosids</taxon>
        <taxon>fabids</taxon>
        <taxon>Rosales</taxon>
        <taxon>Rosaceae</taxon>
        <taxon>Rosoideae</taxon>
        <taxon>Rosoideae incertae sedis</taxon>
        <taxon>Rubus</taxon>
    </lineage>
</organism>
<evidence type="ECO:0000313" key="3">
    <source>
        <dbReference type="Proteomes" id="UP001457282"/>
    </source>
</evidence>
<gene>
    <name evidence="2" type="ORF">M0R45_012496</name>
</gene>
<keyword evidence="3" id="KW-1185">Reference proteome</keyword>
<dbReference type="PANTHER" id="PTHR33872:SF2">
    <property type="entry name" value="DNA POLYMERASE EPSILON CATALYTIC SUBUNIT A"/>
    <property type="match status" value="1"/>
</dbReference>
<protein>
    <submittedName>
        <fullName evidence="2">Uncharacterized protein</fullName>
    </submittedName>
</protein>
<evidence type="ECO:0000256" key="1">
    <source>
        <dbReference type="SAM" id="MobiDB-lite"/>
    </source>
</evidence>
<feature type="region of interest" description="Disordered" evidence="1">
    <location>
        <begin position="35"/>
        <end position="71"/>
    </location>
</feature>
<comment type="caution">
    <text evidence="2">The sequence shown here is derived from an EMBL/GenBank/DDBJ whole genome shotgun (WGS) entry which is preliminary data.</text>
</comment>
<dbReference type="PANTHER" id="PTHR33872">
    <property type="entry name" value="DNA POLYMERASE EPSILON CATALYTIC SUBUNIT A"/>
    <property type="match status" value="1"/>
</dbReference>
<proteinExistence type="predicted"/>
<accession>A0AAW1YD79</accession>
<evidence type="ECO:0000313" key="2">
    <source>
        <dbReference type="EMBL" id="KAK9947059.1"/>
    </source>
</evidence>
<feature type="region of interest" description="Disordered" evidence="1">
    <location>
        <begin position="1"/>
        <end position="23"/>
    </location>
</feature>
<sequence length="160" mass="17837">MGSLMAGWNSIPKSKSDTYKRNRSLTNDEIEAYWRSNKKPDEKQQHIIKDMSSPDTITSTHEEKTGTVDKSGIKFQKSSSLPVARTRTDQDQEYFMHGETETMASSAHKLINNNGWWTRSNWAFLNEPPTSELGAPNSTGYTSQFHVASATSGSVDGIST</sequence>
<dbReference type="AlphaFoldDB" id="A0AAW1YD79"/>
<name>A0AAW1YD79_RUBAR</name>